<dbReference type="KEGG" id="gac:GACE_0803"/>
<dbReference type="Proteomes" id="UP000030624">
    <property type="component" value="Chromosome"/>
</dbReference>
<dbReference type="InterPro" id="IPR016181">
    <property type="entry name" value="Acyl_CoA_acyltransferase"/>
</dbReference>
<dbReference type="STRING" id="565033.GACE_0803"/>
<gene>
    <name evidence="2" type="ORF">GACE_0803</name>
</gene>
<evidence type="ECO:0000313" key="2">
    <source>
        <dbReference type="EMBL" id="AIY89853.1"/>
    </source>
</evidence>
<dbReference type="InterPro" id="IPR000182">
    <property type="entry name" value="GNAT_dom"/>
</dbReference>
<dbReference type="CDD" id="cd04301">
    <property type="entry name" value="NAT_SF"/>
    <property type="match status" value="1"/>
</dbReference>
<evidence type="ECO:0000259" key="1">
    <source>
        <dbReference type="PROSITE" id="PS51186"/>
    </source>
</evidence>
<dbReference type="HOGENOM" id="CLU_127721_0_0_2"/>
<accession>A0A0A7GDG5</accession>
<dbReference type="AlphaFoldDB" id="A0A0A7GDG5"/>
<organism evidence="2 3">
    <name type="scientific">Geoglobus acetivorans</name>
    <dbReference type="NCBI Taxonomy" id="565033"/>
    <lineage>
        <taxon>Archaea</taxon>
        <taxon>Methanobacteriati</taxon>
        <taxon>Methanobacteriota</taxon>
        <taxon>Archaeoglobi</taxon>
        <taxon>Archaeoglobales</taxon>
        <taxon>Archaeoglobaceae</taxon>
        <taxon>Geoglobus</taxon>
    </lineage>
</organism>
<dbReference type="Gene3D" id="3.40.630.30">
    <property type="match status" value="1"/>
</dbReference>
<dbReference type="PROSITE" id="PS51186">
    <property type="entry name" value="GNAT"/>
    <property type="match status" value="1"/>
</dbReference>
<keyword evidence="2" id="KW-0808">Transferase</keyword>
<dbReference type="InterPro" id="IPR017255">
    <property type="entry name" value="AcTrfase_GNAT_prd"/>
</dbReference>
<dbReference type="PIRSF" id="PIRSF037663">
    <property type="entry name" value="Acetyltransf_GNAT_prd"/>
    <property type="match status" value="1"/>
</dbReference>
<reference evidence="2 3" key="1">
    <citation type="journal article" date="2015" name="Appl. Environ. Microbiol.">
        <title>The Geoglobus acetivorans genome: Fe(III) reduction, acetate utilization, autotrophic growth, and degradation of aromatic compounds in a hyperthermophilic archaeon.</title>
        <authorList>
            <person name="Mardanov A.V."/>
            <person name="Slododkina G.B."/>
            <person name="Slobodkin A.I."/>
            <person name="Beletsky A.V."/>
            <person name="Gavrilov S.N."/>
            <person name="Kublanov I.V."/>
            <person name="Bonch-Osmolovskaya E.A."/>
            <person name="Skryabin K.G."/>
            <person name="Ravin N.V."/>
        </authorList>
    </citation>
    <scope>NUCLEOTIDE SEQUENCE [LARGE SCALE GENOMIC DNA]</scope>
    <source>
        <strain evidence="2 3">SBH6</strain>
    </source>
</reference>
<proteinExistence type="predicted"/>
<feature type="domain" description="N-acetyltransferase" evidence="1">
    <location>
        <begin position="8"/>
        <end position="153"/>
    </location>
</feature>
<dbReference type="GO" id="GO:0016747">
    <property type="term" value="F:acyltransferase activity, transferring groups other than amino-acyl groups"/>
    <property type="evidence" value="ECO:0007669"/>
    <property type="project" value="InterPro"/>
</dbReference>
<evidence type="ECO:0000313" key="3">
    <source>
        <dbReference type="Proteomes" id="UP000030624"/>
    </source>
</evidence>
<protein>
    <submittedName>
        <fullName evidence="2">Acetyltransferase</fullName>
    </submittedName>
</protein>
<dbReference type="Pfam" id="PF00583">
    <property type="entry name" value="Acetyltransf_1"/>
    <property type="match status" value="1"/>
</dbReference>
<dbReference type="EMBL" id="CP009552">
    <property type="protein sequence ID" value="AIY89853.1"/>
    <property type="molecule type" value="Genomic_DNA"/>
</dbReference>
<dbReference type="SUPFAM" id="SSF55729">
    <property type="entry name" value="Acyl-CoA N-acyltransferases (Nat)"/>
    <property type="match status" value="1"/>
</dbReference>
<name>A0A0A7GDG5_GEOAI</name>
<dbReference type="RefSeq" id="WP_048093629.1">
    <property type="nucleotide sequence ID" value="NZ_CP009552.1"/>
</dbReference>
<dbReference type="GeneID" id="24797398"/>
<sequence length="153" mass="17264">MGSKSEGPVIRPMRKDDFEDIVRIDSQYTGERREEYFKRLFDEVLNSEYGVVISLAAEYDGRVVGFVAGSVLSGEFGIPESVAYLTTIGVDRDFSGKGIGRELFDQFVTNARAIGVKKIYTMVDWGDKMLFDFFRNSGFRPSSTMLTLELEIP</sequence>
<dbReference type="eggNOG" id="arCOG00833">
    <property type="taxonomic scope" value="Archaea"/>
</dbReference>